<evidence type="ECO:0000256" key="1">
    <source>
        <dbReference type="SAM" id="Phobius"/>
    </source>
</evidence>
<feature type="transmembrane region" description="Helical" evidence="1">
    <location>
        <begin position="32"/>
        <end position="53"/>
    </location>
</feature>
<dbReference type="Proteomes" id="UP000663823">
    <property type="component" value="Unassembled WGS sequence"/>
</dbReference>
<evidence type="ECO:0000313" key="2">
    <source>
        <dbReference type="EMBL" id="CAF4317115.1"/>
    </source>
</evidence>
<accession>A0A820IXP8</accession>
<keyword evidence="1" id="KW-0812">Transmembrane</keyword>
<protein>
    <submittedName>
        <fullName evidence="2">Uncharacterized protein</fullName>
    </submittedName>
</protein>
<feature type="non-terminal residue" evidence="2">
    <location>
        <position position="1"/>
    </location>
</feature>
<comment type="caution">
    <text evidence="2">The sequence shown here is derived from an EMBL/GenBank/DDBJ whole genome shotgun (WGS) entry which is preliminary data.</text>
</comment>
<reference evidence="2" key="1">
    <citation type="submission" date="2021-02" db="EMBL/GenBank/DDBJ databases">
        <authorList>
            <person name="Nowell W R."/>
        </authorList>
    </citation>
    <scope>NUCLEOTIDE SEQUENCE</scope>
</reference>
<name>A0A820IXP8_9BILA</name>
<keyword evidence="1" id="KW-0472">Membrane</keyword>
<keyword evidence="1" id="KW-1133">Transmembrane helix</keyword>
<gene>
    <name evidence="2" type="ORF">OTI717_LOCUS42525</name>
</gene>
<organism evidence="2 3">
    <name type="scientific">Rotaria sordida</name>
    <dbReference type="NCBI Taxonomy" id="392033"/>
    <lineage>
        <taxon>Eukaryota</taxon>
        <taxon>Metazoa</taxon>
        <taxon>Spiralia</taxon>
        <taxon>Gnathifera</taxon>
        <taxon>Rotifera</taxon>
        <taxon>Eurotatoria</taxon>
        <taxon>Bdelloidea</taxon>
        <taxon>Philodinida</taxon>
        <taxon>Philodinidae</taxon>
        <taxon>Rotaria</taxon>
    </lineage>
</organism>
<dbReference type="AlphaFoldDB" id="A0A820IXP8"/>
<proteinExistence type="predicted"/>
<sequence>MHVKVKHGTHIIFTRKCIVKIFRGKYYVIPSLITFIFACFTKSSVIWISLLFIGTPTQFKLRFVN</sequence>
<evidence type="ECO:0000313" key="3">
    <source>
        <dbReference type="Proteomes" id="UP000663823"/>
    </source>
</evidence>
<dbReference type="EMBL" id="CAJOAX010052299">
    <property type="protein sequence ID" value="CAF4317115.1"/>
    <property type="molecule type" value="Genomic_DNA"/>
</dbReference>